<accession>A0A2K4ZQ42</accession>
<evidence type="ECO:0000313" key="6">
    <source>
        <dbReference type="Proteomes" id="UP000236311"/>
    </source>
</evidence>
<evidence type="ECO:0000256" key="3">
    <source>
        <dbReference type="SAM" id="Coils"/>
    </source>
</evidence>
<feature type="transmembrane region" description="Helical" evidence="4">
    <location>
        <begin position="12"/>
        <end position="29"/>
    </location>
</feature>
<dbReference type="RefSeq" id="WP_103242535.1">
    <property type="nucleotide sequence ID" value="NZ_JANJZD010000064.1"/>
</dbReference>
<keyword evidence="6" id="KW-1185">Reference proteome</keyword>
<reference evidence="5 6" key="1">
    <citation type="submission" date="2018-01" db="EMBL/GenBank/DDBJ databases">
        <authorList>
            <person name="Gaut B.S."/>
            <person name="Morton B.R."/>
            <person name="Clegg M.T."/>
            <person name="Duvall M.R."/>
        </authorList>
    </citation>
    <scope>NUCLEOTIDE SEQUENCE [LARGE SCALE GENOMIC DNA]</scope>
    <source>
        <strain evidence="5">GP69</strain>
    </source>
</reference>
<organism evidence="5 6">
    <name type="scientific">Acetatifactor muris</name>
    <dbReference type="NCBI Taxonomy" id="879566"/>
    <lineage>
        <taxon>Bacteria</taxon>
        <taxon>Bacillati</taxon>
        <taxon>Bacillota</taxon>
        <taxon>Clostridia</taxon>
        <taxon>Lachnospirales</taxon>
        <taxon>Lachnospiraceae</taxon>
        <taxon>Acetatifactor</taxon>
    </lineage>
</organism>
<feature type="coiled-coil region" evidence="3">
    <location>
        <begin position="151"/>
        <end position="185"/>
    </location>
</feature>
<evidence type="ECO:0000256" key="4">
    <source>
        <dbReference type="SAM" id="Phobius"/>
    </source>
</evidence>
<evidence type="ECO:0000313" key="5">
    <source>
        <dbReference type="EMBL" id="SOY32611.1"/>
    </source>
</evidence>
<sequence length="433" mass="46538">MNENGKKKREWVKTAAIVFLSVMLVLTFFSNTIMNYSLPEVATQYVQSGTITAKIRGSGTVESGDPYNVEVKESRKVSGVAVHVGDTVQQGDVLVYLEDQESEELKTAKEALETLQAEYEKAIVSADTSKGIVNRVESGNVTSTDSKLAQIDSYNKKIEQLEGAIKNYNNRIAEIEAELSKLGENTVDTSVEELQVNATQAELEKAAAAVPAAKEKLEAAQSVLESVNSAVKAAEERKAACEAARSVAMENHTAMLNRLNSLNEKNAAGSITSDEQIELDRLSGDGEGSVTAASAVLADAETALQEATTALENVNASIVADREKAQNEINARQAEYNSALDAQTTWEGKVAEAKRNLANKQATKPDNSHRDALTNEKADLTAALGKSNTEKSDAEKALTELLAGFAKEVDLSAMLKKIQDQKKSGGRFNCEVS</sequence>
<name>A0A2K4ZQ42_9FIRM</name>
<evidence type="ECO:0000256" key="2">
    <source>
        <dbReference type="ARBA" id="ARBA00023054"/>
    </source>
</evidence>
<feature type="coiled-coil region" evidence="3">
    <location>
        <begin position="217"/>
        <end position="244"/>
    </location>
</feature>
<dbReference type="PANTHER" id="PTHR32347">
    <property type="entry name" value="EFFLUX SYSTEM COMPONENT YKNX-RELATED"/>
    <property type="match status" value="1"/>
</dbReference>
<keyword evidence="4" id="KW-0472">Membrane</keyword>
<dbReference type="InterPro" id="IPR050465">
    <property type="entry name" value="UPF0194_transport"/>
</dbReference>
<keyword evidence="4" id="KW-0812">Transmembrane</keyword>
<dbReference type="AlphaFoldDB" id="A0A2K4ZQ42"/>
<dbReference type="PANTHER" id="PTHR32347:SF14">
    <property type="entry name" value="EFFLUX SYSTEM COMPONENT YKNX-RELATED"/>
    <property type="match status" value="1"/>
</dbReference>
<feature type="coiled-coil region" evidence="3">
    <location>
        <begin position="98"/>
        <end position="125"/>
    </location>
</feature>
<protein>
    <submittedName>
        <fullName evidence="5">Macrolide transporter subunit MacA</fullName>
    </submittedName>
</protein>
<keyword evidence="2 3" id="KW-0175">Coiled coil</keyword>
<gene>
    <name evidence="5" type="ORF">AMURIS_05376</name>
</gene>
<dbReference type="EMBL" id="OFSM01000058">
    <property type="protein sequence ID" value="SOY32611.1"/>
    <property type="molecule type" value="Genomic_DNA"/>
</dbReference>
<evidence type="ECO:0000256" key="1">
    <source>
        <dbReference type="ARBA" id="ARBA00004196"/>
    </source>
</evidence>
<feature type="coiled-coil region" evidence="3">
    <location>
        <begin position="297"/>
        <end position="342"/>
    </location>
</feature>
<proteinExistence type="predicted"/>
<dbReference type="Proteomes" id="UP000236311">
    <property type="component" value="Unassembled WGS sequence"/>
</dbReference>
<dbReference type="OrthoDB" id="1993375at2"/>
<dbReference type="GO" id="GO:0030313">
    <property type="term" value="C:cell envelope"/>
    <property type="evidence" value="ECO:0007669"/>
    <property type="project" value="UniProtKB-SubCell"/>
</dbReference>
<comment type="subcellular location">
    <subcellularLocation>
        <location evidence="1">Cell envelope</location>
    </subcellularLocation>
</comment>
<keyword evidence="4" id="KW-1133">Transmembrane helix</keyword>